<evidence type="ECO:0000313" key="2">
    <source>
        <dbReference type="EMBL" id="QNN44274.1"/>
    </source>
</evidence>
<keyword evidence="1" id="KW-0812">Transmembrane</keyword>
<keyword evidence="1" id="KW-1133">Transmembrane helix</keyword>
<feature type="transmembrane region" description="Helical" evidence="1">
    <location>
        <begin position="78"/>
        <end position="96"/>
    </location>
</feature>
<keyword evidence="3" id="KW-1185">Reference proteome</keyword>
<keyword evidence="1" id="KW-0472">Membrane</keyword>
<dbReference type="EMBL" id="CP060723">
    <property type="protein sequence ID" value="QNN44274.1"/>
    <property type="molecule type" value="Genomic_DNA"/>
</dbReference>
<reference evidence="2 3" key="1">
    <citation type="submission" date="2020-08" db="EMBL/GenBank/DDBJ databases">
        <title>Genome sequence of Pedobacter roseus KACC 11594T.</title>
        <authorList>
            <person name="Hyun D.-W."/>
            <person name="Bae J.-W."/>
        </authorList>
    </citation>
    <scope>NUCLEOTIDE SEQUENCE [LARGE SCALE GENOMIC DNA]</scope>
    <source>
        <strain evidence="2 3">KACC 11594</strain>
    </source>
</reference>
<protein>
    <recommendedName>
        <fullName evidence="4">O-antigen ligase family protein</fullName>
    </recommendedName>
</protein>
<dbReference type="RefSeq" id="WP_187594719.1">
    <property type="nucleotide sequence ID" value="NZ_CP060723.1"/>
</dbReference>
<feature type="transmembrane region" description="Helical" evidence="1">
    <location>
        <begin position="57"/>
        <end position="72"/>
    </location>
</feature>
<feature type="transmembrane region" description="Helical" evidence="1">
    <location>
        <begin position="178"/>
        <end position="195"/>
    </location>
</feature>
<name>A0A7G9QLP9_9SPHI</name>
<proteinExistence type="predicted"/>
<dbReference type="KEGG" id="proe:H9L23_09460"/>
<feature type="transmembrane region" description="Helical" evidence="1">
    <location>
        <begin position="349"/>
        <end position="367"/>
    </location>
</feature>
<evidence type="ECO:0000313" key="3">
    <source>
        <dbReference type="Proteomes" id="UP000515806"/>
    </source>
</evidence>
<evidence type="ECO:0008006" key="4">
    <source>
        <dbReference type="Google" id="ProtNLM"/>
    </source>
</evidence>
<evidence type="ECO:0000256" key="1">
    <source>
        <dbReference type="SAM" id="Phobius"/>
    </source>
</evidence>
<feature type="transmembrane region" description="Helical" evidence="1">
    <location>
        <begin position="108"/>
        <end position="126"/>
    </location>
</feature>
<feature type="transmembrane region" description="Helical" evidence="1">
    <location>
        <begin position="201"/>
        <end position="217"/>
    </location>
</feature>
<sequence>MPKKILILLLVVVYIYALTFDIFLNNYFKFPAVAVGVAIALLFPARGDLQFIGMRELWLLFLANFFYYVLGQDQIKPLMVNLLIFIGCALYFNFFVGNNPGRLKMSVIVFFSCLALSALVMGADHINPLATIIWRERLIGGEIVQSPSGICTSIFTFGYQVAALSTFAFLYTLFSGKSFIVVMLVLMMAIVPIFYGMQRSALMVFAIGSVLAIVFYFRMKSIPILVGVAVLGLVFFSTISRYNGNAQENILSKAQQNSERGEDRSGLVTENIKIYSDYPLGLLFYNRQWSDVSRHNPIYQGGLTSHNAYLMFITYLGPLVGIILLLSIYWRVGKIFKSVIVDIRNPKSALQAALCFTFLAISLNSLFHNAWLVNANGPTVFLFFCILQLNAINSKKKIYDHPEKENIALSKPRGRMVRAEA</sequence>
<dbReference type="Proteomes" id="UP000515806">
    <property type="component" value="Chromosome"/>
</dbReference>
<feature type="transmembrane region" description="Helical" evidence="1">
    <location>
        <begin position="224"/>
        <end position="242"/>
    </location>
</feature>
<gene>
    <name evidence="2" type="ORF">H9L23_09460</name>
</gene>
<feature type="transmembrane region" description="Helical" evidence="1">
    <location>
        <begin position="308"/>
        <end position="329"/>
    </location>
</feature>
<accession>A0A7G9QLP9</accession>
<dbReference type="AlphaFoldDB" id="A0A7G9QLP9"/>
<feature type="transmembrane region" description="Helical" evidence="1">
    <location>
        <begin position="373"/>
        <end position="392"/>
    </location>
</feature>
<organism evidence="2 3">
    <name type="scientific">Pedobacter roseus</name>
    <dbReference type="NCBI Taxonomy" id="336820"/>
    <lineage>
        <taxon>Bacteria</taxon>
        <taxon>Pseudomonadati</taxon>
        <taxon>Bacteroidota</taxon>
        <taxon>Sphingobacteriia</taxon>
        <taxon>Sphingobacteriales</taxon>
        <taxon>Sphingobacteriaceae</taxon>
        <taxon>Pedobacter</taxon>
    </lineage>
</organism>